<evidence type="ECO:0000256" key="8">
    <source>
        <dbReference type="ARBA" id="ARBA00022825"/>
    </source>
</evidence>
<keyword evidence="7 20" id="KW-0378">Hydrolase</keyword>
<feature type="domain" description="Apple" evidence="23">
    <location>
        <begin position="623"/>
        <end position="706"/>
    </location>
</feature>
<keyword evidence="6" id="KW-0677">Repeat</keyword>
<dbReference type="GO" id="GO:0007596">
    <property type="term" value="P:blood coagulation"/>
    <property type="evidence" value="ECO:0007669"/>
    <property type="project" value="UniProtKB-KW"/>
</dbReference>
<dbReference type="PRINTS" id="PR00005">
    <property type="entry name" value="APPLEDOMAIN"/>
</dbReference>
<evidence type="ECO:0000256" key="13">
    <source>
        <dbReference type="ARBA" id="ARBA00023198"/>
    </source>
</evidence>
<dbReference type="RefSeq" id="XP_030048072.1">
    <property type="nucleotide sequence ID" value="XM_030192212.1"/>
</dbReference>
<keyword evidence="9" id="KW-0094">Blood coagulation</keyword>
<dbReference type="InterPro" id="IPR000177">
    <property type="entry name" value="Apple"/>
</dbReference>
<dbReference type="PRINTS" id="PR00722">
    <property type="entry name" value="CHYMOTRYPSIN"/>
</dbReference>
<dbReference type="Pfam" id="PF00089">
    <property type="entry name" value="Trypsin"/>
    <property type="match status" value="1"/>
</dbReference>
<evidence type="ECO:0000256" key="2">
    <source>
        <dbReference type="ARBA" id="ARBA00022525"/>
    </source>
</evidence>
<evidence type="ECO:0000256" key="5">
    <source>
        <dbReference type="ARBA" id="ARBA00022729"/>
    </source>
</evidence>
<evidence type="ECO:0000259" key="23">
    <source>
        <dbReference type="PROSITE" id="PS50948"/>
    </source>
</evidence>
<dbReference type="CTD" id="3818"/>
<dbReference type="OrthoDB" id="9448935at2759"/>
<feature type="domain" description="Apple" evidence="23">
    <location>
        <begin position="21"/>
        <end position="102"/>
    </location>
</feature>
<dbReference type="SUPFAM" id="SSF50494">
    <property type="entry name" value="Trypsin-like serine proteases"/>
    <property type="match status" value="1"/>
</dbReference>
<dbReference type="PROSITE" id="PS00135">
    <property type="entry name" value="TRYPSIN_SER"/>
    <property type="match status" value="1"/>
</dbReference>
<evidence type="ECO:0000256" key="6">
    <source>
        <dbReference type="ARBA" id="ARBA00022737"/>
    </source>
</evidence>
<dbReference type="GO" id="GO:0005576">
    <property type="term" value="C:extracellular region"/>
    <property type="evidence" value="ECO:0007669"/>
    <property type="project" value="UniProtKB-SubCell"/>
</dbReference>
<dbReference type="InterPro" id="IPR001314">
    <property type="entry name" value="Peptidase_S1A"/>
</dbReference>
<keyword evidence="5 21" id="KW-0732">Signal</keyword>
<dbReference type="SMART" id="SM00223">
    <property type="entry name" value="APPLE"/>
    <property type="match status" value="8"/>
</dbReference>
<keyword evidence="24" id="KW-1185">Reference proteome</keyword>
<evidence type="ECO:0000256" key="3">
    <source>
        <dbReference type="ARBA" id="ARBA00022670"/>
    </source>
</evidence>
<protein>
    <recommendedName>
        <fullName evidence="16">Plasma kallikrein</fullName>
        <ecNumber evidence="15">3.4.21.34</ecNumber>
    </recommendedName>
    <alternativeName>
        <fullName evidence="18">Fletcher factor</fullName>
    </alternativeName>
    <alternativeName>
        <fullName evidence="19">Kininogenin</fullName>
    </alternativeName>
    <alternativeName>
        <fullName evidence="17">Plasma prekallikrein</fullName>
    </alternativeName>
</protein>
<comment type="catalytic activity">
    <reaction evidence="14">
        <text>Cleaves selectively Arg-|-Xaa and Lys-|-Xaa bonds, including Lys-|-Arg and Arg-|-Ser bonds in (human) kininogen to release bradykinin.</text>
        <dbReference type="EC" id="3.4.21.34"/>
    </reaction>
</comment>
<feature type="domain" description="Apple" evidence="23">
    <location>
        <begin position="713"/>
        <end position="796"/>
    </location>
</feature>
<evidence type="ECO:0000256" key="12">
    <source>
        <dbReference type="ARBA" id="ARBA00023180"/>
    </source>
</evidence>
<dbReference type="FunFam" id="2.40.10.10:FF:000003">
    <property type="entry name" value="Transmembrane serine protease 3"/>
    <property type="match status" value="1"/>
</dbReference>
<dbReference type="KEGG" id="muo:115462197"/>
<sequence>MLWIYPGFCLIFLSASVHSECSSEFYNDTFFQGGDISAVFAPDAKYCQTVCTYDPHCLFFTFLPEDWKNETERFACFLKDSEKGMLQNVTLKGAVSGYSLKQCNTNENACNFDTYTGLDMIGTNYNVTTEDNVEKCQDRCTNDIFCQFFTYATDTFHSITIRNKCYLKYSMKGTPSRIMLLDNVISGFSLQVCGLSNIGCMSDIFPEFELSGDNITSVFAPDVFTCQKICTFYPNCLFFTFFSKQWSLPSQRHLCILKTSKAGKPTDVQQKQNTFSGFSLLSCRKRHSACHSAIFSDVDFLGDELVVAYVNGEKECQQLCTKTIHCQFFTYNSAQEECRQTQCKCYLRLSSNGFPTGIQHRLGGVSGFSKRICKIKTNDGTSIVLPVLAMFTTGPTQHNTTGRKKSLWSRMVSINRHCTRIFRMVWIYQGFCLIFLFVSVYSECRLEFYNDTFFQGGDISAVFAPNAKYCQTVCTYDPRCLFFTFLPEDWKKESERFACFLKDSEKGMLRNVTLKGAISGYSLKQCTTTDNACTFDIYKGLDMIGTNYNVTTEINVEKCQDRCTNDIFCQFFTYATDTFHSEALRNKCYLKYSIKGTPTRIRLLDNVVSGFSLQACGLSKLDCMTDTSQNQEFWGDNITNVFAPDANVCQKICTFYPNCLFYTFYSEKWNVPSQRYSCFLKTSRTGTPTAPQAKENALSGFSQLRCRKEKSACHRLNFLNVDFLGDELAVANVNGANECQQLCTNTIRCQFFTYNSTQEECRQKQCKCYLRMTSNGFPTGIQHRLGSISGFSRRICKITTNDVCGKSEKLEFLRVVGGKNSSINNWPWQLSLHIKGFSSSRHICGGSIINNQWILTAAHCIPEQLKRNDIWIIYGGISSQSEINKTTPFFTVKEIIIHPLYDQAEKGYDIALFKLGTPMPYTLYQKPICLPSKEFRNNVFSSCWITGWGYTLEKGKAENVLQEATIPLISNEDCQSNYKNYKITNLMVCAGYEQGAIDACKGDSGGPLVCKHEENWYLIGVTSWGEGCGRPGQPGVYTKVSNFIDWILETTKQ</sequence>
<evidence type="ECO:0000313" key="24">
    <source>
        <dbReference type="Proteomes" id="UP000515156"/>
    </source>
</evidence>
<dbReference type="Gene3D" id="3.50.4.10">
    <property type="entry name" value="Hepatocyte Growth Factor"/>
    <property type="match status" value="8"/>
</dbReference>
<comment type="subcellular location">
    <subcellularLocation>
        <location evidence="1">Secreted</location>
    </subcellularLocation>
</comment>
<dbReference type="Gene3D" id="2.40.10.10">
    <property type="entry name" value="Trypsin-like serine proteases"/>
    <property type="match status" value="1"/>
</dbReference>
<evidence type="ECO:0000256" key="19">
    <source>
        <dbReference type="ARBA" id="ARBA00082873"/>
    </source>
</evidence>
<dbReference type="InterPro" id="IPR018114">
    <property type="entry name" value="TRYPSIN_HIS"/>
</dbReference>
<name>A0A6P7WXV3_9AMPH</name>
<dbReference type="InterPro" id="IPR001254">
    <property type="entry name" value="Trypsin_dom"/>
</dbReference>
<dbReference type="FunCoup" id="A0A6P7WXV3">
    <property type="interactions" value="197"/>
</dbReference>
<dbReference type="PROSITE" id="PS50240">
    <property type="entry name" value="TRYPSIN_DOM"/>
    <property type="match status" value="1"/>
</dbReference>
<feature type="domain" description="Apple" evidence="23">
    <location>
        <begin position="103"/>
        <end position="193"/>
    </location>
</feature>
<evidence type="ECO:0000256" key="16">
    <source>
        <dbReference type="ARBA" id="ARBA00070607"/>
    </source>
</evidence>
<evidence type="ECO:0000256" key="11">
    <source>
        <dbReference type="ARBA" id="ARBA00023157"/>
    </source>
</evidence>
<dbReference type="EC" id="3.4.21.34" evidence="15"/>
<evidence type="ECO:0000256" key="14">
    <source>
        <dbReference type="ARBA" id="ARBA00051953"/>
    </source>
</evidence>
<feature type="signal peptide" evidence="21">
    <location>
        <begin position="1"/>
        <end position="19"/>
    </location>
</feature>
<keyword evidence="3 20" id="KW-0645">Protease</keyword>
<keyword evidence="8 20" id="KW-0720">Serine protease</keyword>
<dbReference type="InParanoid" id="A0A6P7WXV3"/>
<dbReference type="SMART" id="SM00020">
    <property type="entry name" value="Tryp_SPc"/>
    <property type="match status" value="1"/>
</dbReference>
<dbReference type="Pfam" id="PF00024">
    <property type="entry name" value="PAN_1"/>
    <property type="match status" value="8"/>
</dbReference>
<dbReference type="GeneID" id="115462197"/>
<reference evidence="25" key="1">
    <citation type="submission" date="2025-08" db="UniProtKB">
        <authorList>
            <consortium name="RefSeq"/>
        </authorList>
    </citation>
    <scope>IDENTIFICATION</scope>
</reference>
<feature type="domain" description="Apple" evidence="23">
    <location>
        <begin position="200"/>
        <end position="283"/>
    </location>
</feature>
<evidence type="ECO:0000256" key="4">
    <source>
        <dbReference type="ARBA" id="ARBA00022696"/>
    </source>
</evidence>
<evidence type="ECO:0000256" key="15">
    <source>
        <dbReference type="ARBA" id="ARBA00066728"/>
    </source>
</evidence>
<evidence type="ECO:0000256" key="10">
    <source>
        <dbReference type="ARBA" id="ARBA00023145"/>
    </source>
</evidence>
<feature type="chain" id="PRO_5027657817" description="Plasma kallikrein" evidence="21">
    <location>
        <begin position="20"/>
        <end position="1053"/>
    </location>
</feature>
<evidence type="ECO:0000256" key="7">
    <source>
        <dbReference type="ARBA" id="ARBA00022801"/>
    </source>
</evidence>
<proteinExistence type="predicted"/>
<organism evidence="24 25">
    <name type="scientific">Microcaecilia unicolor</name>
    <dbReference type="NCBI Taxonomy" id="1415580"/>
    <lineage>
        <taxon>Eukaryota</taxon>
        <taxon>Metazoa</taxon>
        <taxon>Chordata</taxon>
        <taxon>Craniata</taxon>
        <taxon>Vertebrata</taxon>
        <taxon>Euteleostomi</taxon>
        <taxon>Amphibia</taxon>
        <taxon>Gymnophiona</taxon>
        <taxon>Siphonopidae</taxon>
        <taxon>Microcaecilia</taxon>
    </lineage>
</organism>
<dbReference type="PROSITE" id="PS00134">
    <property type="entry name" value="TRYPSIN_HIS"/>
    <property type="match status" value="1"/>
</dbReference>
<dbReference type="PANTHER" id="PTHR24252:SF7">
    <property type="entry name" value="HYALIN"/>
    <property type="match status" value="1"/>
</dbReference>
<evidence type="ECO:0000259" key="22">
    <source>
        <dbReference type="PROSITE" id="PS50240"/>
    </source>
</evidence>
<keyword evidence="12" id="KW-0325">Glycoprotein</keyword>
<evidence type="ECO:0000256" key="21">
    <source>
        <dbReference type="SAM" id="SignalP"/>
    </source>
</evidence>
<dbReference type="InterPro" id="IPR043504">
    <property type="entry name" value="Peptidase_S1_PA_chymotrypsin"/>
</dbReference>
<dbReference type="Proteomes" id="UP000515156">
    <property type="component" value="Chromosome 2"/>
</dbReference>
<dbReference type="CDD" id="cd01100">
    <property type="entry name" value="APPLE_Factor_XI_like"/>
    <property type="match status" value="7"/>
</dbReference>
<dbReference type="GO" id="GO:0006954">
    <property type="term" value="P:inflammatory response"/>
    <property type="evidence" value="ECO:0007669"/>
    <property type="project" value="UniProtKB-KW"/>
</dbReference>
<accession>A0A6P7WXV3</accession>
<dbReference type="InterPro" id="IPR003609">
    <property type="entry name" value="Pan_app"/>
</dbReference>
<feature type="domain" description="Apple" evidence="23">
    <location>
        <begin position="444"/>
        <end position="525"/>
    </location>
</feature>
<keyword evidence="2" id="KW-0964">Secreted</keyword>
<feature type="domain" description="Apple" evidence="23">
    <location>
        <begin position="526"/>
        <end position="616"/>
    </location>
</feature>
<gene>
    <name evidence="25" type="primary">KLKB1</name>
</gene>
<dbReference type="GO" id="GO:0004252">
    <property type="term" value="F:serine-type endopeptidase activity"/>
    <property type="evidence" value="ECO:0007669"/>
    <property type="project" value="UniProtKB-EC"/>
</dbReference>
<evidence type="ECO:0000256" key="18">
    <source>
        <dbReference type="ARBA" id="ARBA00078429"/>
    </source>
</evidence>
<keyword evidence="4" id="KW-0356">Hemostasis</keyword>
<feature type="domain" description="Peptidase S1" evidence="22">
    <location>
        <begin position="815"/>
        <end position="1052"/>
    </location>
</feature>
<keyword evidence="10" id="KW-0865">Zymogen</keyword>
<evidence type="ECO:0000256" key="9">
    <source>
        <dbReference type="ARBA" id="ARBA00023084"/>
    </source>
</evidence>
<dbReference type="PROSITE" id="PS50948">
    <property type="entry name" value="PAN"/>
    <property type="match status" value="8"/>
</dbReference>
<evidence type="ECO:0000256" key="20">
    <source>
        <dbReference type="RuleBase" id="RU363034"/>
    </source>
</evidence>
<evidence type="ECO:0000313" key="25">
    <source>
        <dbReference type="RefSeq" id="XP_030048072.1"/>
    </source>
</evidence>
<dbReference type="CDD" id="cd00190">
    <property type="entry name" value="Tryp_SPc"/>
    <property type="match status" value="1"/>
</dbReference>
<evidence type="ECO:0000256" key="1">
    <source>
        <dbReference type="ARBA" id="ARBA00004613"/>
    </source>
</evidence>
<dbReference type="FunFam" id="3.50.4.10:FF:000001">
    <property type="entry name" value="Coagulation factor XI"/>
    <property type="match status" value="2"/>
</dbReference>
<evidence type="ECO:0000256" key="17">
    <source>
        <dbReference type="ARBA" id="ARBA00078021"/>
    </source>
</evidence>
<keyword evidence="13" id="KW-0395">Inflammatory response</keyword>
<dbReference type="InterPro" id="IPR033116">
    <property type="entry name" value="TRYPSIN_SER"/>
</dbReference>
<keyword evidence="11" id="KW-1015">Disulfide bond</keyword>
<dbReference type="PANTHER" id="PTHR24252">
    <property type="entry name" value="ACROSIN-RELATED"/>
    <property type="match status" value="1"/>
</dbReference>
<dbReference type="AlphaFoldDB" id="A0A6P7WXV3"/>
<dbReference type="GO" id="GO:0006508">
    <property type="term" value="P:proteolysis"/>
    <property type="evidence" value="ECO:0007669"/>
    <property type="project" value="UniProtKB-KW"/>
</dbReference>
<feature type="domain" description="Apple" evidence="23">
    <location>
        <begin position="290"/>
        <end position="373"/>
    </location>
</feature>
<dbReference type="InterPro" id="IPR009003">
    <property type="entry name" value="Peptidase_S1_PA"/>
</dbReference>